<dbReference type="InterPro" id="IPR000772">
    <property type="entry name" value="Ricin_B_lectin"/>
</dbReference>
<feature type="domain" description="Ricin B lectin" evidence="1">
    <location>
        <begin position="4"/>
        <end position="117"/>
    </location>
</feature>
<dbReference type="EMBL" id="JADNYJ010000001">
    <property type="protein sequence ID" value="KAF8914423.1"/>
    <property type="molecule type" value="Genomic_DNA"/>
</dbReference>
<dbReference type="InterPro" id="IPR035992">
    <property type="entry name" value="Ricin_B-like_lectins"/>
</dbReference>
<dbReference type="SMART" id="SM00458">
    <property type="entry name" value="RICIN"/>
    <property type="match status" value="1"/>
</dbReference>
<dbReference type="Gene3D" id="2.80.10.50">
    <property type="match status" value="1"/>
</dbReference>
<gene>
    <name evidence="2" type="ORF">CPB84DRAFT_1759225</name>
</gene>
<reference evidence="2" key="1">
    <citation type="submission" date="2020-11" db="EMBL/GenBank/DDBJ databases">
        <authorList>
            <consortium name="DOE Joint Genome Institute"/>
            <person name="Ahrendt S."/>
            <person name="Riley R."/>
            <person name="Andreopoulos W."/>
            <person name="LaButti K."/>
            <person name="Pangilinan J."/>
            <person name="Ruiz-duenas F.J."/>
            <person name="Barrasa J.M."/>
            <person name="Sanchez-Garcia M."/>
            <person name="Camarero S."/>
            <person name="Miyauchi S."/>
            <person name="Serrano A."/>
            <person name="Linde D."/>
            <person name="Babiker R."/>
            <person name="Drula E."/>
            <person name="Ayuso-Fernandez I."/>
            <person name="Pacheco R."/>
            <person name="Padilla G."/>
            <person name="Ferreira P."/>
            <person name="Barriuso J."/>
            <person name="Kellner H."/>
            <person name="Castanera R."/>
            <person name="Alfaro M."/>
            <person name="Ramirez L."/>
            <person name="Pisabarro A.G."/>
            <person name="Kuo A."/>
            <person name="Tritt A."/>
            <person name="Lipzen A."/>
            <person name="He G."/>
            <person name="Yan M."/>
            <person name="Ng V."/>
            <person name="Cullen D."/>
            <person name="Martin F."/>
            <person name="Rosso M.-N."/>
            <person name="Henrissat B."/>
            <person name="Hibbett D."/>
            <person name="Martinez A.T."/>
            <person name="Grigoriev I.V."/>
        </authorList>
    </citation>
    <scope>NUCLEOTIDE SEQUENCE</scope>
    <source>
        <strain evidence="2">AH 44721</strain>
    </source>
</reference>
<organism evidence="2 3">
    <name type="scientific">Gymnopilus junonius</name>
    <name type="common">Spectacular rustgill mushroom</name>
    <name type="synonym">Gymnopilus spectabilis subsp. junonius</name>
    <dbReference type="NCBI Taxonomy" id="109634"/>
    <lineage>
        <taxon>Eukaryota</taxon>
        <taxon>Fungi</taxon>
        <taxon>Dikarya</taxon>
        <taxon>Basidiomycota</taxon>
        <taxon>Agaricomycotina</taxon>
        <taxon>Agaricomycetes</taxon>
        <taxon>Agaricomycetidae</taxon>
        <taxon>Agaricales</taxon>
        <taxon>Agaricineae</taxon>
        <taxon>Hymenogastraceae</taxon>
        <taxon>Gymnopilus</taxon>
    </lineage>
</organism>
<keyword evidence="3" id="KW-1185">Reference proteome</keyword>
<comment type="caution">
    <text evidence="2">The sequence shown here is derived from an EMBL/GenBank/DDBJ whole genome shotgun (WGS) entry which is preliminary data.</text>
</comment>
<dbReference type="Proteomes" id="UP000724874">
    <property type="component" value="Unassembled WGS sequence"/>
</dbReference>
<dbReference type="OrthoDB" id="6770063at2759"/>
<name>A0A9P5P2X1_GYMJU</name>
<proteinExistence type="predicted"/>
<evidence type="ECO:0000313" key="3">
    <source>
        <dbReference type="Proteomes" id="UP000724874"/>
    </source>
</evidence>
<dbReference type="AlphaFoldDB" id="A0A9P5P2X1"/>
<sequence length="117" mass="12886">MDVRGAVYANGTPVQIYDCNGTGAQKWVLNRGSTKVKVFGQNFCLDAGSSPANGVGMKIWQCYDDLRAQQWYYGPDNSLTLDGTAFCLDLTNGVLTNSNQLQTWQCYSGNGNQIWTE</sequence>
<protein>
    <submittedName>
        <fullName evidence="2">Carbohydrate-binding module family 13 protein</fullName>
    </submittedName>
</protein>
<dbReference type="Pfam" id="PF00652">
    <property type="entry name" value="Ricin_B_lectin"/>
    <property type="match status" value="1"/>
</dbReference>
<dbReference type="PROSITE" id="PS50231">
    <property type="entry name" value="RICIN_B_LECTIN"/>
    <property type="match status" value="1"/>
</dbReference>
<evidence type="ECO:0000313" key="2">
    <source>
        <dbReference type="EMBL" id="KAF8914423.1"/>
    </source>
</evidence>
<accession>A0A9P5P2X1</accession>
<dbReference type="SUPFAM" id="SSF50370">
    <property type="entry name" value="Ricin B-like lectins"/>
    <property type="match status" value="1"/>
</dbReference>
<evidence type="ECO:0000259" key="1">
    <source>
        <dbReference type="SMART" id="SM00458"/>
    </source>
</evidence>